<dbReference type="STRING" id="44941.A0A397VEB4"/>
<sequence>MSYRSTDVDILDEDQLFQHELFTFAGGSELEPDVALKNVQAKGVDVRNFLTRGNTEKALTTAIENPPYGSNTTDAKDQNTKIVMEVLNSLKATDVSSIVKNLTLDQQDILMKYIYRGMASPELYNSAVLLNWHEKLTEVAGVGCIVRVTTDRRTV</sequence>
<evidence type="ECO:0000313" key="9">
    <source>
        <dbReference type="Proteomes" id="UP000266673"/>
    </source>
</evidence>
<dbReference type="EMBL" id="QKWP01000396">
    <property type="protein sequence ID" value="RIB20810.1"/>
    <property type="molecule type" value="Genomic_DNA"/>
</dbReference>
<dbReference type="GO" id="GO:0044396">
    <property type="term" value="P:actin cortical patch organization"/>
    <property type="evidence" value="ECO:0007669"/>
    <property type="project" value="UniProtKB-ARBA"/>
</dbReference>
<dbReference type="InterPro" id="IPR036743">
    <property type="entry name" value="ARPC5_sf"/>
</dbReference>
<dbReference type="FunFam" id="1.25.40.190:FF:000003">
    <property type="entry name" value="Actin-related protein 2/3 complex subunit 5"/>
    <property type="match status" value="1"/>
</dbReference>
<organism evidence="8 9">
    <name type="scientific">Gigaspora rosea</name>
    <dbReference type="NCBI Taxonomy" id="44941"/>
    <lineage>
        <taxon>Eukaryota</taxon>
        <taxon>Fungi</taxon>
        <taxon>Fungi incertae sedis</taxon>
        <taxon>Mucoromycota</taxon>
        <taxon>Glomeromycotina</taxon>
        <taxon>Glomeromycetes</taxon>
        <taxon>Diversisporales</taxon>
        <taxon>Gigasporaceae</taxon>
        <taxon>Gigaspora</taxon>
    </lineage>
</organism>
<comment type="function">
    <text evidence="6">Functions as a component of the Arp2/3 complex which is involved in regulation of actin polymerization and together with an activating nucleation-promoting factor (NPF) mediates the formation of branched actin networks.</text>
</comment>
<name>A0A397VEB4_9GLOM</name>
<dbReference type="Proteomes" id="UP000266673">
    <property type="component" value="Unassembled WGS sequence"/>
</dbReference>
<dbReference type="GO" id="GO:0005885">
    <property type="term" value="C:Arp2/3 protein complex"/>
    <property type="evidence" value="ECO:0007669"/>
    <property type="project" value="InterPro"/>
</dbReference>
<keyword evidence="4 7" id="KW-0206">Cytoskeleton</keyword>
<dbReference type="GO" id="GO:0030833">
    <property type="term" value="P:regulation of actin filament polymerization"/>
    <property type="evidence" value="ECO:0007669"/>
    <property type="project" value="InterPro"/>
</dbReference>
<dbReference type="InterPro" id="IPR006789">
    <property type="entry name" value="ARPC5"/>
</dbReference>
<evidence type="ECO:0000256" key="1">
    <source>
        <dbReference type="ARBA" id="ARBA00004245"/>
    </source>
</evidence>
<dbReference type="AlphaFoldDB" id="A0A397VEB4"/>
<dbReference type="PANTHER" id="PTHR12644">
    <property type="entry name" value="ARP2/3 COMPLEX 16 KD SUBUNIT P16-ARC"/>
    <property type="match status" value="1"/>
</dbReference>
<dbReference type="Pfam" id="PF04699">
    <property type="entry name" value="P16-Arc"/>
    <property type="match status" value="1"/>
</dbReference>
<evidence type="ECO:0000256" key="4">
    <source>
        <dbReference type="ARBA" id="ARBA00023212"/>
    </source>
</evidence>
<gene>
    <name evidence="8" type="ORF">C2G38_2178308</name>
</gene>
<dbReference type="PIRSF" id="PIRSF039096">
    <property type="entry name" value="p16-ARC"/>
    <property type="match status" value="1"/>
</dbReference>
<evidence type="ECO:0000256" key="6">
    <source>
        <dbReference type="ARBA" id="ARBA00060329"/>
    </source>
</evidence>
<keyword evidence="3" id="KW-0963">Cytoplasm</keyword>
<accession>A0A397VEB4</accession>
<keyword evidence="9" id="KW-1185">Reference proteome</keyword>
<evidence type="ECO:0000256" key="2">
    <source>
        <dbReference type="ARBA" id="ARBA00006084"/>
    </source>
</evidence>
<dbReference type="OrthoDB" id="429520at2759"/>
<comment type="caution">
    <text evidence="8">The sequence shown here is derived from an EMBL/GenBank/DDBJ whole genome shotgun (WGS) entry which is preliminary data.</text>
</comment>
<proteinExistence type="inferred from homology"/>
<comment type="subcellular location">
    <subcellularLocation>
        <location evidence="1">Cytoplasm</location>
        <location evidence="1">Cytoskeleton</location>
    </subcellularLocation>
</comment>
<comment type="function">
    <text evidence="7">Functions as component of the Arp2/3 complex which is involved in regulation of actin polymerization and together with an activating nucleation-promoting factor (NPF) mediates the formation of branched actin networks. Arp2/3 complex plays a critical role in the control of cell morphogenesis via the modulation of cell polarity development.</text>
</comment>
<dbReference type="Gene3D" id="1.25.40.190">
    <property type="entry name" value="Actin-related protein 2/3 complex subunit 5"/>
    <property type="match status" value="1"/>
</dbReference>
<evidence type="ECO:0000256" key="7">
    <source>
        <dbReference type="RuleBase" id="RU004301"/>
    </source>
</evidence>
<comment type="similarity">
    <text evidence="2 7">Belongs to the ARPC5 family.</text>
</comment>
<evidence type="ECO:0000313" key="8">
    <source>
        <dbReference type="EMBL" id="RIB20810.1"/>
    </source>
</evidence>
<protein>
    <recommendedName>
        <fullName evidence="5 7">Actin-related protein 2/3 complex subunit 5</fullName>
    </recommendedName>
</protein>
<reference evidence="8 9" key="1">
    <citation type="submission" date="2018-06" db="EMBL/GenBank/DDBJ databases">
        <title>Comparative genomics reveals the genomic features of Rhizophagus irregularis, R. cerebriforme, R. diaphanum and Gigaspora rosea, and their symbiotic lifestyle signature.</title>
        <authorList>
            <person name="Morin E."/>
            <person name="San Clemente H."/>
            <person name="Chen E.C.H."/>
            <person name="De La Providencia I."/>
            <person name="Hainaut M."/>
            <person name="Kuo A."/>
            <person name="Kohler A."/>
            <person name="Murat C."/>
            <person name="Tang N."/>
            <person name="Roy S."/>
            <person name="Loubradou J."/>
            <person name="Henrissat B."/>
            <person name="Grigoriev I.V."/>
            <person name="Corradi N."/>
            <person name="Roux C."/>
            <person name="Martin F.M."/>
        </authorList>
    </citation>
    <scope>NUCLEOTIDE SEQUENCE [LARGE SCALE GENOMIC DNA]</scope>
    <source>
        <strain evidence="8 9">DAOM 194757</strain>
    </source>
</reference>
<dbReference type="GO" id="GO:0034314">
    <property type="term" value="P:Arp2/3 complex-mediated actin nucleation"/>
    <property type="evidence" value="ECO:0007669"/>
    <property type="project" value="InterPro"/>
</dbReference>
<dbReference type="SUPFAM" id="SSF69103">
    <property type="entry name" value="Arp2/3 complex 16 kDa subunit ARPC5"/>
    <property type="match status" value="1"/>
</dbReference>
<evidence type="ECO:0000256" key="5">
    <source>
        <dbReference type="ARBA" id="ARBA00040214"/>
    </source>
</evidence>
<evidence type="ECO:0000256" key="3">
    <source>
        <dbReference type="ARBA" id="ARBA00022490"/>
    </source>
</evidence>